<reference evidence="2" key="2">
    <citation type="submission" date="2021-02" db="EMBL/GenBank/DDBJ databases">
        <authorList>
            <person name="Kimball J.A."/>
            <person name="Haas M.W."/>
            <person name="Macchietto M."/>
            <person name="Kono T."/>
            <person name="Duquette J."/>
            <person name="Shao M."/>
        </authorList>
    </citation>
    <scope>NUCLEOTIDE SEQUENCE</scope>
    <source>
        <tissue evidence="2">Fresh leaf tissue</tissue>
    </source>
</reference>
<accession>A0A8J5SLW5</accession>
<dbReference type="AlphaFoldDB" id="A0A8J5SLW5"/>
<reference evidence="2" key="1">
    <citation type="journal article" date="2021" name="bioRxiv">
        <title>Whole Genome Assembly and Annotation of Northern Wild Rice, Zizania palustris L., Supports a Whole Genome Duplication in the Zizania Genus.</title>
        <authorList>
            <person name="Haas M."/>
            <person name="Kono T."/>
            <person name="Macchietto M."/>
            <person name="Millas R."/>
            <person name="McGilp L."/>
            <person name="Shao M."/>
            <person name="Duquette J."/>
            <person name="Hirsch C.N."/>
            <person name="Kimball J."/>
        </authorList>
    </citation>
    <scope>NUCLEOTIDE SEQUENCE</scope>
    <source>
        <tissue evidence="2">Fresh leaf tissue</tissue>
    </source>
</reference>
<evidence type="ECO:0000313" key="2">
    <source>
        <dbReference type="EMBL" id="KAG8068489.1"/>
    </source>
</evidence>
<comment type="caution">
    <text evidence="2">The sequence shown here is derived from an EMBL/GenBank/DDBJ whole genome shotgun (WGS) entry which is preliminary data.</text>
</comment>
<feature type="region of interest" description="Disordered" evidence="1">
    <location>
        <begin position="1"/>
        <end position="30"/>
    </location>
</feature>
<protein>
    <submittedName>
        <fullName evidence="2">Uncharacterized protein</fullName>
    </submittedName>
</protein>
<evidence type="ECO:0000313" key="3">
    <source>
        <dbReference type="Proteomes" id="UP000729402"/>
    </source>
</evidence>
<evidence type="ECO:0000256" key="1">
    <source>
        <dbReference type="SAM" id="MobiDB-lite"/>
    </source>
</evidence>
<keyword evidence="3" id="KW-1185">Reference proteome</keyword>
<dbReference type="EMBL" id="JAAALK010000284">
    <property type="protein sequence ID" value="KAG8068489.1"/>
    <property type="molecule type" value="Genomic_DNA"/>
</dbReference>
<dbReference type="Proteomes" id="UP000729402">
    <property type="component" value="Unassembled WGS sequence"/>
</dbReference>
<proteinExistence type="predicted"/>
<sequence length="70" mass="7565">MSQLKLELVPRMSPPRRLPSARHMPRASQSHSVRLRNSGVALALVLVLVLVLVFVVVVPADLGSQPATMA</sequence>
<name>A0A8J5SLW5_ZIZPA</name>
<organism evidence="2 3">
    <name type="scientific">Zizania palustris</name>
    <name type="common">Northern wild rice</name>
    <dbReference type="NCBI Taxonomy" id="103762"/>
    <lineage>
        <taxon>Eukaryota</taxon>
        <taxon>Viridiplantae</taxon>
        <taxon>Streptophyta</taxon>
        <taxon>Embryophyta</taxon>
        <taxon>Tracheophyta</taxon>
        <taxon>Spermatophyta</taxon>
        <taxon>Magnoliopsida</taxon>
        <taxon>Liliopsida</taxon>
        <taxon>Poales</taxon>
        <taxon>Poaceae</taxon>
        <taxon>BOP clade</taxon>
        <taxon>Oryzoideae</taxon>
        <taxon>Oryzeae</taxon>
        <taxon>Zizaniinae</taxon>
        <taxon>Zizania</taxon>
    </lineage>
</organism>
<gene>
    <name evidence="2" type="ORF">GUJ93_ZPchr0005g14903</name>
</gene>